<dbReference type="GO" id="GO:0016787">
    <property type="term" value="F:hydrolase activity"/>
    <property type="evidence" value="ECO:0007669"/>
    <property type="project" value="UniProtKB-KW"/>
</dbReference>
<dbReference type="EMBL" id="JAPTMY010000055">
    <property type="protein sequence ID" value="MCZ0859462.1"/>
    <property type="molecule type" value="Genomic_DNA"/>
</dbReference>
<proteinExistence type="predicted"/>
<dbReference type="Gene3D" id="2.60.40.10">
    <property type="entry name" value="Immunoglobulins"/>
    <property type="match status" value="1"/>
</dbReference>
<comment type="caution">
    <text evidence="2">The sequence shown here is derived from an EMBL/GenBank/DDBJ whole genome shotgun (WGS) entry which is preliminary data.</text>
</comment>
<dbReference type="CDD" id="cd01823">
    <property type="entry name" value="SEST_like"/>
    <property type="match status" value="1"/>
</dbReference>
<dbReference type="Gene3D" id="3.40.50.1110">
    <property type="entry name" value="SGNH hydrolase"/>
    <property type="match status" value="1"/>
</dbReference>
<accession>A0ABT4ICI4</accession>
<dbReference type="Pfam" id="PF13472">
    <property type="entry name" value="Lipase_GDSL_2"/>
    <property type="match status" value="1"/>
</dbReference>
<reference evidence="2" key="1">
    <citation type="submission" date="2022-10" db="EMBL/GenBank/DDBJ databases">
        <title>Genome sequence of Actinomyces israelii ATCC 10048.</title>
        <authorList>
            <person name="Watt R.M."/>
            <person name="Tong W.M."/>
        </authorList>
    </citation>
    <scope>NUCLEOTIDE SEQUENCE</scope>
    <source>
        <strain evidence="2">ATCC 10048</strain>
    </source>
</reference>
<evidence type="ECO:0000313" key="2">
    <source>
        <dbReference type="EMBL" id="MCZ0859462.1"/>
    </source>
</evidence>
<gene>
    <name evidence="2" type="ORF">OHJ16_15625</name>
</gene>
<sequence length="393" mass="40457">MVLLVALYVGPAAYSAELPGGEYVALGDSYASGFGVSPYESGTDVDGGNECKRSTAAYPQLVGQRIGRTPAFHACSGARTGDLYQAKTAWDEPAQLDALSQSTGVVTLSIGGNDAGFAQVLGDCIGGWRILPFITCSGDKQITDRVDSAIDALGGTGEQDGIHSYEQIMGDIASRAPNATVVAVGYPSFYSSQGRVGGIIPGRCEGVKKVDQRWITAKTNELNTALKAAALRHGYTFADPAGSFAGHELCGPSGSWFYGLFSDGRFHPTADGQTALAGTVVDALGTGAAQGAFALPVMAAAATAQADNARPEADPVITRDGDQLTLDASDSTDSDGAVVGVDWYIERADGTEEVLSGTRASVTIPADEAVSVTAVVTDDQGKEDFATTVFPAS</sequence>
<feature type="domain" description="SGNH hydrolase-type esterase" evidence="1">
    <location>
        <begin position="25"/>
        <end position="274"/>
    </location>
</feature>
<keyword evidence="3" id="KW-1185">Reference proteome</keyword>
<dbReference type="InterPro" id="IPR037460">
    <property type="entry name" value="SEST-like"/>
</dbReference>
<protein>
    <submittedName>
        <fullName evidence="2">SGNH/GDSL hydrolase family protein</fullName>
    </submittedName>
</protein>
<dbReference type="RefSeq" id="WP_084682659.1">
    <property type="nucleotide sequence ID" value="NZ_JAPTMY010000055.1"/>
</dbReference>
<dbReference type="PANTHER" id="PTHR37981:SF1">
    <property type="entry name" value="SGNH HYDROLASE-TYPE ESTERASE DOMAIN-CONTAINING PROTEIN"/>
    <property type="match status" value="1"/>
</dbReference>
<dbReference type="SUPFAM" id="SSF52266">
    <property type="entry name" value="SGNH hydrolase"/>
    <property type="match status" value="1"/>
</dbReference>
<dbReference type="PANTHER" id="PTHR37981">
    <property type="entry name" value="LIPASE 2"/>
    <property type="match status" value="1"/>
</dbReference>
<organism evidence="2 3">
    <name type="scientific">Actinomyces israelii</name>
    <dbReference type="NCBI Taxonomy" id="1659"/>
    <lineage>
        <taxon>Bacteria</taxon>
        <taxon>Bacillati</taxon>
        <taxon>Actinomycetota</taxon>
        <taxon>Actinomycetes</taxon>
        <taxon>Actinomycetales</taxon>
        <taxon>Actinomycetaceae</taxon>
        <taxon>Actinomyces</taxon>
    </lineage>
</organism>
<dbReference type="Proteomes" id="UP001072034">
    <property type="component" value="Unassembled WGS sequence"/>
</dbReference>
<evidence type="ECO:0000259" key="1">
    <source>
        <dbReference type="Pfam" id="PF13472"/>
    </source>
</evidence>
<dbReference type="InterPro" id="IPR013783">
    <property type="entry name" value="Ig-like_fold"/>
</dbReference>
<dbReference type="InterPro" id="IPR036514">
    <property type="entry name" value="SGNH_hydro_sf"/>
</dbReference>
<keyword evidence="2" id="KW-0378">Hydrolase</keyword>
<dbReference type="InterPro" id="IPR013830">
    <property type="entry name" value="SGNH_hydro"/>
</dbReference>
<evidence type="ECO:0000313" key="3">
    <source>
        <dbReference type="Proteomes" id="UP001072034"/>
    </source>
</evidence>
<name>A0ABT4ICI4_9ACTO</name>